<dbReference type="AlphaFoldDB" id="A0AAV6GLZ8"/>
<gene>
    <name evidence="1" type="ORF">AALO_G00156290</name>
</gene>
<dbReference type="Proteomes" id="UP000823561">
    <property type="component" value="Chromosome 11"/>
</dbReference>
<dbReference type="EMBL" id="JADWDJ010000011">
    <property type="protein sequence ID" value="KAG5273851.1"/>
    <property type="molecule type" value="Genomic_DNA"/>
</dbReference>
<organism evidence="1 2">
    <name type="scientific">Alosa alosa</name>
    <name type="common">allis shad</name>
    <dbReference type="NCBI Taxonomy" id="278164"/>
    <lineage>
        <taxon>Eukaryota</taxon>
        <taxon>Metazoa</taxon>
        <taxon>Chordata</taxon>
        <taxon>Craniata</taxon>
        <taxon>Vertebrata</taxon>
        <taxon>Euteleostomi</taxon>
        <taxon>Actinopterygii</taxon>
        <taxon>Neopterygii</taxon>
        <taxon>Teleostei</taxon>
        <taxon>Clupei</taxon>
        <taxon>Clupeiformes</taxon>
        <taxon>Clupeoidei</taxon>
        <taxon>Clupeidae</taxon>
        <taxon>Alosa</taxon>
    </lineage>
</organism>
<sequence>MSLWSALGEVVSSVTEEMTDIVNTAFGEEDSQEDGDKDLLTAVGRVMAGAAEVSKAMASASLGLTKGVTGGMAGAIGAACSAGSTGEAVEAAADILAQSVAGEFVDGMKDLSNGSKMVVKGVRQSIKVCSEK</sequence>
<reference evidence="1" key="1">
    <citation type="submission" date="2020-10" db="EMBL/GenBank/DDBJ databases">
        <title>Chromosome-scale genome assembly of the Allis shad, Alosa alosa.</title>
        <authorList>
            <person name="Margot Z."/>
            <person name="Christophe K."/>
            <person name="Cabau C."/>
            <person name="Louis A."/>
            <person name="Berthelot C."/>
            <person name="Parey E."/>
            <person name="Roest Crollius H."/>
            <person name="Montfort J."/>
            <person name="Robinson-Rechavi M."/>
            <person name="Bucao C."/>
            <person name="Bouchez O."/>
            <person name="Gislard M."/>
            <person name="Lluch J."/>
            <person name="Milhes M."/>
            <person name="Lampietro C."/>
            <person name="Lopez Roques C."/>
            <person name="Donnadieu C."/>
            <person name="Braasch I."/>
            <person name="Desvignes T."/>
            <person name="Postlethwait J."/>
            <person name="Bobe J."/>
            <person name="Guiguen Y."/>
        </authorList>
    </citation>
    <scope>NUCLEOTIDE SEQUENCE</scope>
    <source>
        <strain evidence="1">M-15738</strain>
        <tissue evidence="1">Blood</tissue>
    </source>
</reference>
<evidence type="ECO:0000313" key="2">
    <source>
        <dbReference type="Proteomes" id="UP000823561"/>
    </source>
</evidence>
<proteinExistence type="predicted"/>
<protein>
    <submittedName>
        <fullName evidence="1">Uncharacterized protein</fullName>
    </submittedName>
</protein>
<evidence type="ECO:0000313" key="1">
    <source>
        <dbReference type="EMBL" id="KAG5273851.1"/>
    </source>
</evidence>
<accession>A0AAV6GLZ8</accession>
<comment type="caution">
    <text evidence="1">The sequence shown here is derived from an EMBL/GenBank/DDBJ whole genome shotgun (WGS) entry which is preliminary data.</text>
</comment>
<name>A0AAV6GLZ8_9TELE</name>
<keyword evidence="2" id="KW-1185">Reference proteome</keyword>